<keyword evidence="3" id="KW-1185">Reference proteome</keyword>
<name>A0AAD8Y8A7_9STRA</name>
<dbReference type="EMBL" id="JATAAI010000014">
    <property type="protein sequence ID" value="KAK1740854.1"/>
    <property type="molecule type" value="Genomic_DNA"/>
</dbReference>
<protein>
    <submittedName>
        <fullName evidence="2">Uncharacterized protein</fullName>
    </submittedName>
</protein>
<keyword evidence="1" id="KW-0732">Signal</keyword>
<proteinExistence type="predicted"/>
<dbReference type="AlphaFoldDB" id="A0AAD8Y8A7"/>
<comment type="caution">
    <text evidence="2">The sequence shown here is derived from an EMBL/GenBank/DDBJ whole genome shotgun (WGS) entry which is preliminary data.</text>
</comment>
<evidence type="ECO:0000313" key="3">
    <source>
        <dbReference type="Proteomes" id="UP001224775"/>
    </source>
</evidence>
<evidence type="ECO:0000256" key="1">
    <source>
        <dbReference type="SAM" id="SignalP"/>
    </source>
</evidence>
<organism evidence="2 3">
    <name type="scientific">Skeletonema marinoi</name>
    <dbReference type="NCBI Taxonomy" id="267567"/>
    <lineage>
        <taxon>Eukaryota</taxon>
        <taxon>Sar</taxon>
        <taxon>Stramenopiles</taxon>
        <taxon>Ochrophyta</taxon>
        <taxon>Bacillariophyta</taxon>
        <taxon>Coscinodiscophyceae</taxon>
        <taxon>Thalassiosirophycidae</taxon>
        <taxon>Thalassiosirales</taxon>
        <taxon>Skeletonemataceae</taxon>
        <taxon>Skeletonema</taxon>
        <taxon>Skeletonema marinoi-dohrnii complex</taxon>
    </lineage>
</organism>
<dbReference type="Proteomes" id="UP001224775">
    <property type="component" value="Unassembled WGS sequence"/>
</dbReference>
<sequence length="218" mass="24443">MKLTLAALLLGMMSRMSSSATATPDTFVGSFTQMIFEGLGCKEDNFHERIRIEVDITRSLVVMEENMFCESDVHNTFSGQNYTQLGAYTTACDDDEKTVLFTWYACHTTDCSDCDDTISMRWKTPMSVWDEPTDETCFEMDIQPPYDPIVDLTEGISYRLTGDPSTHASIVVKNSCMSKSLARGNTLSSKPSSSGRWVGLNVCWYYLVASVGFALYYE</sequence>
<accession>A0AAD8Y8A7</accession>
<evidence type="ECO:0000313" key="2">
    <source>
        <dbReference type="EMBL" id="KAK1740854.1"/>
    </source>
</evidence>
<feature type="signal peptide" evidence="1">
    <location>
        <begin position="1"/>
        <end position="19"/>
    </location>
</feature>
<gene>
    <name evidence="2" type="ORF">QTG54_008106</name>
</gene>
<reference evidence="2" key="1">
    <citation type="submission" date="2023-06" db="EMBL/GenBank/DDBJ databases">
        <title>Survivors Of The Sea: Transcriptome response of Skeletonema marinoi to long-term dormancy.</title>
        <authorList>
            <person name="Pinder M.I.M."/>
            <person name="Kourtchenko O."/>
            <person name="Robertson E.K."/>
            <person name="Larsson T."/>
            <person name="Maumus F."/>
            <person name="Osuna-Cruz C.M."/>
            <person name="Vancaester E."/>
            <person name="Stenow R."/>
            <person name="Vandepoele K."/>
            <person name="Ploug H."/>
            <person name="Bruchert V."/>
            <person name="Godhe A."/>
            <person name="Topel M."/>
        </authorList>
    </citation>
    <scope>NUCLEOTIDE SEQUENCE</scope>
    <source>
        <strain evidence="2">R05AC</strain>
    </source>
</reference>
<feature type="chain" id="PRO_5042215656" evidence="1">
    <location>
        <begin position="20"/>
        <end position="218"/>
    </location>
</feature>